<evidence type="ECO:0000256" key="1">
    <source>
        <dbReference type="SAM" id="MobiDB-lite"/>
    </source>
</evidence>
<name>A0A2S9XYF2_9BACT</name>
<gene>
    <name evidence="2" type="ORF">ENSA5_31200</name>
</gene>
<reference evidence="2 3" key="1">
    <citation type="submission" date="2018-03" db="EMBL/GenBank/DDBJ databases">
        <title>Draft Genome Sequences of the Obligatory Marine Myxobacteria Enhygromyxa salina SWB005.</title>
        <authorList>
            <person name="Poehlein A."/>
            <person name="Moghaddam J.A."/>
            <person name="Harms H."/>
            <person name="Alanjari M."/>
            <person name="Koenig G.M."/>
            <person name="Daniel R."/>
            <person name="Schaeberle T.F."/>
        </authorList>
    </citation>
    <scope>NUCLEOTIDE SEQUENCE [LARGE SCALE GENOMIC DNA]</scope>
    <source>
        <strain evidence="2 3">SWB005</strain>
    </source>
</reference>
<dbReference type="AlphaFoldDB" id="A0A2S9XYF2"/>
<sequence>MPRAASLGLFAEGFVAKTCSTPGTAAFWLRALGENSGARRHDALHPGLLGLVACNPNEGAAPPDTGDGAAEHADAVDRELESELGPSECAAGRASANFGERCVVGRTHCHCTSPCTGVELLPEESYPRWACREVDPKCPEAVPEDGTRCKPEGQRCGWGTCGGSSAVGENRKWSVDHHHGPRP</sequence>
<organism evidence="2 3">
    <name type="scientific">Enhygromyxa salina</name>
    <dbReference type="NCBI Taxonomy" id="215803"/>
    <lineage>
        <taxon>Bacteria</taxon>
        <taxon>Pseudomonadati</taxon>
        <taxon>Myxococcota</taxon>
        <taxon>Polyangia</taxon>
        <taxon>Nannocystales</taxon>
        <taxon>Nannocystaceae</taxon>
        <taxon>Enhygromyxa</taxon>
    </lineage>
</organism>
<evidence type="ECO:0000313" key="3">
    <source>
        <dbReference type="Proteomes" id="UP000237968"/>
    </source>
</evidence>
<protein>
    <submittedName>
        <fullName evidence="2">Uncharacterized protein</fullName>
    </submittedName>
</protein>
<dbReference type="EMBL" id="PVNK01000148">
    <property type="protein sequence ID" value="PRP97887.1"/>
    <property type="molecule type" value="Genomic_DNA"/>
</dbReference>
<accession>A0A2S9XYF2</accession>
<proteinExistence type="predicted"/>
<feature type="region of interest" description="Disordered" evidence="1">
    <location>
        <begin position="163"/>
        <end position="183"/>
    </location>
</feature>
<comment type="caution">
    <text evidence="2">The sequence shown here is derived from an EMBL/GenBank/DDBJ whole genome shotgun (WGS) entry which is preliminary data.</text>
</comment>
<evidence type="ECO:0000313" key="2">
    <source>
        <dbReference type="EMBL" id="PRP97887.1"/>
    </source>
</evidence>
<feature type="compositionally biased region" description="Basic and acidic residues" evidence="1">
    <location>
        <begin position="169"/>
        <end position="183"/>
    </location>
</feature>
<dbReference type="Proteomes" id="UP000237968">
    <property type="component" value="Unassembled WGS sequence"/>
</dbReference>
<keyword evidence="3" id="KW-1185">Reference proteome</keyword>